<evidence type="ECO:0000256" key="6">
    <source>
        <dbReference type="ARBA" id="ARBA00023004"/>
    </source>
</evidence>
<dbReference type="GO" id="GO:0009636">
    <property type="term" value="P:response to toxic substance"/>
    <property type="evidence" value="ECO:0007669"/>
    <property type="project" value="UniProtKB-KW"/>
</dbReference>
<evidence type="ECO:0000313" key="13">
    <source>
        <dbReference type="Proteomes" id="UP000030816"/>
    </source>
</evidence>
<keyword evidence="3" id="KW-0216">Detoxification</keyword>
<dbReference type="InterPro" id="IPR001433">
    <property type="entry name" value="OxRdtase_FAD/NAD-bd"/>
</dbReference>
<keyword evidence="4" id="KW-0349">Heme</keyword>
<dbReference type="InterPro" id="IPR017938">
    <property type="entry name" value="Riboflavin_synthase-like_b-brl"/>
</dbReference>
<dbReference type="PROSITE" id="PS51384">
    <property type="entry name" value="FAD_FR"/>
    <property type="match status" value="1"/>
</dbReference>
<dbReference type="GeneID" id="63741421"/>
<dbReference type="InterPro" id="IPR017927">
    <property type="entry name" value="FAD-bd_FR_type"/>
</dbReference>
<dbReference type="FunFam" id="1.10.490.10:FF:000003">
    <property type="entry name" value="Flavohemoprotein"/>
    <property type="match status" value="1"/>
</dbReference>
<dbReference type="EC" id="1.14.12.17" evidence="2"/>
<comment type="catalytic activity">
    <reaction evidence="8">
        <text>2 nitric oxide + NADH + 2 O2 = 2 nitrate + NAD(+) + H(+)</text>
        <dbReference type="Rhea" id="RHEA:19469"/>
        <dbReference type="ChEBI" id="CHEBI:15378"/>
        <dbReference type="ChEBI" id="CHEBI:15379"/>
        <dbReference type="ChEBI" id="CHEBI:16480"/>
        <dbReference type="ChEBI" id="CHEBI:17632"/>
        <dbReference type="ChEBI" id="CHEBI:57540"/>
        <dbReference type="ChEBI" id="CHEBI:57945"/>
        <dbReference type="EC" id="1.14.12.17"/>
    </reaction>
</comment>
<feature type="domain" description="FAD-binding FR-type" evidence="11">
    <location>
        <begin position="152"/>
        <end position="275"/>
    </location>
</feature>
<dbReference type="Proteomes" id="UP000030816">
    <property type="component" value="Unassembled WGS sequence"/>
</dbReference>
<dbReference type="PANTHER" id="PTHR43396">
    <property type="entry name" value="FLAVOHEMOPROTEIN"/>
    <property type="match status" value="1"/>
</dbReference>
<keyword evidence="5" id="KW-0479">Metal-binding</keyword>
<dbReference type="EMBL" id="AZHE01000025">
    <property type="protein sequence ID" value="KHN95255.1"/>
    <property type="molecule type" value="Genomic_DNA"/>
</dbReference>
<dbReference type="GO" id="GO:0071949">
    <property type="term" value="F:FAD binding"/>
    <property type="evidence" value="ECO:0007669"/>
    <property type="project" value="TreeGrafter"/>
</dbReference>
<dbReference type="GO" id="GO:0008941">
    <property type="term" value="F:nitric oxide dioxygenase NAD(P)H activity"/>
    <property type="evidence" value="ECO:0007669"/>
    <property type="project" value="UniProtKB-EC"/>
</dbReference>
<dbReference type="InterPro" id="IPR009050">
    <property type="entry name" value="Globin-like_sf"/>
</dbReference>
<accession>A0A0B2WQL9</accession>
<dbReference type="STRING" id="1081103.A0A0B2WQL9"/>
<evidence type="ECO:0000256" key="8">
    <source>
        <dbReference type="ARBA" id="ARBA00048649"/>
    </source>
</evidence>
<dbReference type="Pfam" id="PF00042">
    <property type="entry name" value="Globin"/>
    <property type="match status" value="1"/>
</dbReference>
<dbReference type="SUPFAM" id="SSF52343">
    <property type="entry name" value="Ferredoxin reductase-like, C-terminal NADP-linked domain"/>
    <property type="match status" value="1"/>
</dbReference>
<keyword evidence="13" id="KW-1185">Reference proteome</keyword>
<dbReference type="GO" id="GO:0019825">
    <property type="term" value="F:oxygen binding"/>
    <property type="evidence" value="ECO:0007669"/>
    <property type="project" value="InterPro"/>
</dbReference>
<evidence type="ECO:0000256" key="5">
    <source>
        <dbReference type="ARBA" id="ARBA00022723"/>
    </source>
</evidence>
<gene>
    <name evidence="12" type="ORF">MAM_06966</name>
</gene>
<keyword evidence="7" id="KW-0520">NAD</keyword>
<feature type="domain" description="Globin" evidence="10">
    <location>
        <begin position="4"/>
        <end position="141"/>
    </location>
</feature>
<dbReference type="Gene3D" id="3.40.50.80">
    <property type="entry name" value="Nucleotide-binding domain of ferredoxin-NADP reductase (FNR) module"/>
    <property type="match status" value="1"/>
</dbReference>
<dbReference type="InterPro" id="IPR039261">
    <property type="entry name" value="FNR_nucleotide-bd"/>
</dbReference>
<proteinExistence type="inferred from homology"/>
<comment type="catalytic activity">
    <reaction evidence="9">
        <text>2 nitric oxide + NADPH + 2 O2 = 2 nitrate + NADP(+) + H(+)</text>
        <dbReference type="Rhea" id="RHEA:19465"/>
        <dbReference type="ChEBI" id="CHEBI:15378"/>
        <dbReference type="ChEBI" id="CHEBI:15379"/>
        <dbReference type="ChEBI" id="CHEBI:16480"/>
        <dbReference type="ChEBI" id="CHEBI:17632"/>
        <dbReference type="ChEBI" id="CHEBI:57783"/>
        <dbReference type="ChEBI" id="CHEBI:58349"/>
        <dbReference type="EC" id="1.14.12.17"/>
    </reaction>
</comment>
<evidence type="ECO:0000259" key="11">
    <source>
        <dbReference type="PROSITE" id="PS51384"/>
    </source>
</evidence>
<evidence type="ECO:0000259" key="10">
    <source>
        <dbReference type="PROSITE" id="PS01033"/>
    </source>
</evidence>
<evidence type="ECO:0000256" key="4">
    <source>
        <dbReference type="ARBA" id="ARBA00022617"/>
    </source>
</evidence>
<dbReference type="CDD" id="cd08922">
    <property type="entry name" value="FHb-globin"/>
    <property type="match status" value="1"/>
</dbReference>
<dbReference type="GO" id="GO:0046210">
    <property type="term" value="P:nitric oxide catabolic process"/>
    <property type="evidence" value="ECO:0007669"/>
    <property type="project" value="TreeGrafter"/>
</dbReference>
<dbReference type="GO" id="GO:0046872">
    <property type="term" value="F:metal ion binding"/>
    <property type="evidence" value="ECO:0007669"/>
    <property type="project" value="UniProtKB-KW"/>
</dbReference>
<comment type="similarity">
    <text evidence="1">In the C-terminal section; belongs to the flavoprotein pyridine nucleotide cytochrome reductase family.</text>
</comment>
<dbReference type="Gene3D" id="1.10.490.10">
    <property type="entry name" value="Globins"/>
    <property type="match status" value="1"/>
</dbReference>
<evidence type="ECO:0000256" key="2">
    <source>
        <dbReference type="ARBA" id="ARBA00012229"/>
    </source>
</evidence>
<reference evidence="12 13" key="1">
    <citation type="journal article" date="2014" name="Proc. Natl. Acad. Sci. U.S.A.">
        <title>Trajectory and genomic determinants of fungal-pathogen speciation and host adaptation.</title>
        <authorList>
            <person name="Hu X."/>
            <person name="Xiao G."/>
            <person name="Zheng P."/>
            <person name="Shang Y."/>
            <person name="Su Y."/>
            <person name="Zhang X."/>
            <person name="Liu X."/>
            <person name="Zhan S."/>
            <person name="St Leger R.J."/>
            <person name="Wang C."/>
        </authorList>
    </citation>
    <scope>NUCLEOTIDE SEQUENCE [LARGE SCALE GENOMIC DNA]</scope>
    <source>
        <strain evidence="12 13">ARSEF 1941</strain>
    </source>
</reference>
<keyword evidence="6" id="KW-0408">Iron</keyword>
<evidence type="ECO:0000256" key="9">
    <source>
        <dbReference type="ARBA" id="ARBA00049433"/>
    </source>
</evidence>
<dbReference type="Gene3D" id="2.40.30.10">
    <property type="entry name" value="Translation factors"/>
    <property type="match status" value="1"/>
</dbReference>
<dbReference type="AlphaFoldDB" id="A0A0B2WQL9"/>
<evidence type="ECO:0000256" key="1">
    <source>
        <dbReference type="ARBA" id="ARBA00006401"/>
    </source>
</evidence>
<evidence type="ECO:0000313" key="12">
    <source>
        <dbReference type="EMBL" id="KHN95255.1"/>
    </source>
</evidence>
<protein>
    <recommendedName>
        <fullName evidence="2">nitric oxide dioxygenase</fullName>
        <ecNumber evidence="2">1.14.12.17</ecNumber>
    </recommendedName>
</protein>
<dbReference type="SUPFAM" id="SSF63380">
    <property type="entry name" value="Riboflavin synthase domain-like"/>
    <property type="match status" value="1"/>
</dbReference>
<dbReference type="PROSITE" id="PS01033">
    <property type="entry name" value="GLOBIN"/>
    <property type="match status" value="1"/>
</dbReference>
<sequence length="419" mass="45925">MAAAPTPEQIAIVKSTAPIIKEHGRAITDAFYKNLLSAHPGLKNYFSLRNQQTGAQQLVLANAVFAYAAYIDDLGKLSDAVERIAQKHASLFVKPEHYPIVGQFLVEAFVQVLGSAVTDEVKDAWIAAYQQLANVFIQREAQLYGEHGPDWQSWRKFAIVDKEQDSEDVFHLHLQPTDGTPLPPFRAGQYVSLQIPVPEAEGLLQSRQFSISSAPIDSRRLLRVTVKRGSTVLNASSQDVSEGKVPGLISNTLFERYNVGDEVELSPPRGVFSFDAEAADPDVPVVLLSLGVGATPVVAILDSIVKSSYPSRPVSYIHGARHSGAVCFGKHIRSISKDHGGVTSVLFIKNTKEGDEYTFPGRMNLDSLDRNAHLRLDSAKAEYFACGPPEWMVQTRAWLADHGVDLTRIHLELFGTGGI</sequence>
<dbReference type="InterPro" id="IPR000971">
    <property type="entry name" value="Globin"/>
</dbReference>
<dbReference type="InterPro" id="IPR012292">
    <property type="entry name" value="Globin/Proto"/>
</dbReference>
<dbReference type="RefSeq" id="XP_040676321.1">
    <property type="nucleotide sequence ID" value="XM_040825764.1"/>
</dbReference>
<evidence type="ECO:0000256" key="3">
    <source>
        <dbReference type="ARBA" id="ARBA00022575"/>
    </source>
</evidence>
<dbReference type="SUPFAM" id="SSF46458">
    <property type="entry name" value="Globin-like"/>
    <property type="match status" value="1"/>
</dbReference>
<dbReference type="HOGENOM" id="CLU_003827_12_0_1"/>
<dbReference type="GO" id="GO:0071500">
    <property type="term" value="P:cellular response to nitrosative stress"/>
    <property type="evidence" value="ECO:0007669"/>
    <property type="project" value="TreeGrafter"/>
</dbReference>
<organism evidence="12 13">
    <name type="scientific">Metarhizium album (strain ARSEF 1941)</name>
    <dbReference type="NCBI Taxonomy" id="1081103"/>
    <lineage>
        <taxon>Eukaryota</taxon>
        <taxon>Fungi</taxon>
        <taxon>Dikarya</taxon>
        <taxon>Ascomycota</taxon>
        <taxon>Pezizomycotina</taxon>
        <taxon>Sordariomycetes</taxon>
        <taxon>Hypocreomycetidae</taxon>
        <taxon>Hypocreales</taxon>
        <taxon>Clavicipitaceae</taxon>
        <taxon>Metarhizium</taxon>
    </lineage>
</organism>
<name>A0A0B2WQL9_METAS</name>
<dbReference type="Pfam" id="PF00175">
    <property type="entry name" value="NAD_binding_1"/>
    <property type="match status" value="1"/>
</dbReference>
<dbReference type="OrthoDB" id="436496at2759"/>
<dbReference type="GO" id="GO:0020037">
    <property type="term" value="F:heme binding"/>
    <property type="evidence" value="ECO:0007669"/>
    <property type="project" value="InterPro"/>
</dbReference>
<dbReference type="PANTHER" id="PTHR43396:SF3">
    <property type="entry name" value="FLAVOHEMOPROTEIN"/>
    <property type="match status" value="1"/>
</dbReference>
<evidence type="ECO:0000256" key="7">
    <source>
        <dbReference type="ARBA" id="ARBA00023027"/>
    </source>
</evidence>
<comment type="caution">
    <text evidence="12">The sequence shown here is derived from an EMBL/GenBank/DDBJ whole genome shotgun (WGS) entry which is preliminary data.</text>
</comment>
<dbReference type="CDD" id="cd06184">
    <property type="entry name" value="flavohem_like_fad_nad_binding"/>
    <property type="match status" value="1"/>
</dbReference>